<feature type="chain" id="PRO_5032784848" evidence="4">
    <location>
        <begin position="29"/>
        <end position="484"/>
    </location>
</feature>
<sequence>MKLIKSISKVVLVLTTVSLLASPLQAGAAPYEGYSYSYWGDSVSTPNAYTPAGTIDGTEQGIGKLLEPSDMYVAEDGLLYVLDAGNGRIVVFDQDWRVVREIRGFVRDGKNEKFNSPQGIYVTKHNHIYIADTENRRVVELTGEGDFVRDIGAPKSDVIRAGFEYYPIKVSVDHAGRIYVVGRGVFDGIIELDAEGNFTGFMGTNRVKFDAWDYFWKKMSTKEQRSKLEQFVPLEFNNVDLDSEGFLYTTTSELTSSDPIKRLNPVGEDVLRRQGYWFPRGDIYSMGSSESSLLIDVKVGENGVYSALDSRKGRVFTYDQDGNLLYIFGRMGEQEGTFRTPVALERRGDDFLVLDKAMNRISVFKPTRYGALINEANHLLFSGKYDEAEQKWKDLLKLDSNNEIAYVGIGKVMLRQGENKQALEYLKLGYDREYYSKAFGKYRKEIVREYFGTGMTIVIVLGVALVGFSFLRRRARGKVNADVT</sequence>
<organism evidence="5 6">
    <name type="scientific">Paenibacillus agri</name>
    <dbReference type="NCBI Taxonomy" id="2744309"/>
    <lineage>
        <taxon>Bacteria</taxon>
        <taxon>Bacillati</taxon>
        <taxon>Bacillota</taxon>
        <taxon>Bacilli</taxon>
        <taxon>Bacillales</taxon>
        <taxon>Paenibacillaceae</taxon>
        <taxon>Paenibacillus</taxon>
    </lineage>
</organism>
<dbReference type="Gene3D" id="1.25.40.10">
    <property type="entry name" value="Tetratricopeptide repeat domain"/>
    <property type="match status" value="1"/>
</dbReference>
<name>A0A850ELE5_9BACL</name>
<dbReference type="SUPFAM" id="SSF48452">
    <property type="entry name" value="TPR-like"/>
    <property type="match status" value="1"/>
</dbReference>
<keyword evidence="1" id="KW-0677">Repeat</keyword>
<dbReference type="EMBL" id="JABWCS010000211">
    <property type="protein sequence ID" value="NUU61848.1"/>
    <property type="molecule type" value="Genomic_DNA"/>
</dbReference>
<dbReference type="GO" id="GO:0008270">
    <property type="term" value="F:zinc ion binding"/>
    <property type="evidence" value="ECO:0007669"/>
    <property type="project" value="UniProtKB-KW"/>
</dbReference>
<dbReference type="CDD" id="cd05819">
    <property type="entry name" value="NHL"/>
    <property type="match status" value="1"/>
</dbReference>
<protein>
    <submittedName>
        <fullName evidence="5">Gluconolactonase</fullName>
    </submittedName>
</protein>
<feature type="signal peptide" evidence="4">
    <location>
        <begin position="1"/>
        <end position="28"/>
    </location>
</feature>
<comment type="caution">
    <text evidence="5">The sequence shown here is derived from an EMBL/GenBank/DDBJ whole genome shotgun (WGS) entry which is preliminary data.</text>
</comment>
<evidence type="ECO:0000256" key="3">
    <source>
        <dbReference type="SAM" id="Phobius"/>
    </source>
</evidence>
<dbReference type="InterPro" id="IPR011990">
    <property type="entry name" value="TPR-like_helical_dom_sf"/>
</dbReference>
<accession>A0A850ELE5</accession>
<dbReference type="Proteomes" id="UP000564806">
    <property type="component" value="Unassembled WGS sequence"/>
</dbReference>
<gene>
    <name evidence="5" type="ORF">HPT30_16000</name>
</gene>
<keyword evidence="3" id="KW-1133">Transmembrane helix</keyword>
<evidence type="ECO:0000256" key="4">
    <source>
        <dbReference type="SAM" id="SignalP"/>
    </source>
</evidence>
<feature type="repeat" description="NHL" evidence="2">
    <location>
        <begin position="106"/>
        <end position="144"/>
    </location>
</feature>
<evidence type="ECO:0000256" key="1">
    <source>
        <dbReference type="ARBA" id="ARBA00022737"/>
    </source>
</evidence>
<reference evidence="5" key="1">
    <citation type="submission" date="2020-06" db="EMBL/GenBank/DDBJ databases">
        <title>Paenibacillus sp. nov., isolated from soil.</title>
        <authorList>
            <person name="Seo Y.L."/>
        </authorList>
    </citation>
    <scope>NUCLEOTIDE SEQUENCE [LARGE SCALE GENOMIC DNA]</scope>
    <source>
        <strain evidence="5">JW14</strain>
    </source>
</reference>
<dbReference type="Gene3D" id="2.120.10.30">
    <property type="entry name" value="TolB, C-terminal domain"/>
    <property type="match status" value="1"/>
</dbReference>
<dbReference type="RefSeq" id="WP_175372342.1">
    <property type="nucleotide sequence ID" value="NZ_JABWCS010000211.1"/>
</dbReference>
<dbReference type="Pfam" id="PF01436">
    <property type="entry name" value="NHL"/>
    <property type="match status" value="2"/>
</dbReference>
<keyword evidence="3" id="KW-0812">Transmembrane</keyword>
<dbReference type="PANTHER" id="PTHR24104:SF25">
    <property type="entry name" value="PROTEIN LIN-41"/>
    <property type="match status" value="1"/>
</dbReference>
<dbReference type="PROSITE" id="PS51125">
    <property type="entry name" value="NHL"/>
    <property type="match status" value="2"/>
</dbReference>
<dbReference type="InterPro" id="IPR001258">
    <property type="entry name" value="NHL_repeat"/>
</dbReference>
<keyword evidence="6" id="KW-1185">Reference proteome</keyword>
<proteinExistence type="predicted"/>
<feature type="repeat" description="NHL" evidence="2">
    <location>
        <begin position="52"/>
        <end position="95"/>
    </location>
</feature>
<dbReference type="PANTHER" id="PTHR24104">
    <property type="entry name" value="E3 UBIQUITIN-PROTEIN LIGASE NHLRC1-RELATED"/>
    <property type="match status" value="1"/>
</dbReference>
<feature type="transmembrane region" description="Helical" evidence="3">
    <location>
        <begin position="450"/>
        <end position="471"/>
    </location>
</feature>
<dbReference type="InterPro" id="IPR011042">
    <property type="entry name" value="6-blade_b-propeller_TolB-like"/>
</dbReference>
<keyword evidence="3" id="KW-0472">Membrane</keyword>
<evidence type="ECO:0000313" key="5">
    <source>
        <dbReference type="EMBL" id="NUU61848.1"/>
    </source>
</evidence>
<evidence type="ECO:0000256" key="2">
    <source>
        <dbReference type="PROSITE-ProRule" id="PRU00504"/>
    </source>
</evidence>
<keyword evidence="4" id="KW-0732">Signal</keyword>
<dbReference type="AlphaFoldDB" id="A0A850ELE5"/>
<dbReference type="SUPFAM" id="SSF101898">
    <property type="entry name" value="NHL repeat"/>
    <property type="match status" value="1"/>
</dbReference>
<dbReference type="InterPro" id="IPR050952">
    <property type="entry name" value="TRIM-NHL_E3_ligases"/>
</dbReference>
<evidence type="ECO:0000313" key="6">
    <source>
        <dbReference type="Proteomes" id="UP000564806"/>
    </source>
</evidence>